<name>A0A7S1M3L0_NEODS</name>
<dbReference type="GO" id="GO:0005759">
    <property type="term" value="C:mitochondrial matrix"/>
    <property type="evidence" value="ECO:0007669"/>
    <property type="project" value="TreeGrafter"/>
</dbReference>
<keyword evidence="2" id="KW-0479">Metal-binding</keyword>
<gene>
    <name evidence="7" type="ORF">NDES1114_LOCUS17080</name>
</gene>
<dbReference type="SUPFAM" id="SSF52833">
    <property type="entry name" value="Thioredoxin-like"/>
    <property type="match status" value="1"/>
</dbReference>
<dbReference type="FunFam" id="3.40.30.10:FF:000357">
    <property type="entry name" value="Thioredoxin-like protein"/>
    <property type="match status" value="1"/>
</dbReference>
<evidence type="ECO:0000256" key="5">
    <source>
        <dbReference type="ARBA" id="ARBA00023284"/>
    </source>
</evidence>
<keyword evidence="5" id="KW-0676">Redox-active center</keyword>
<evidence type="ECO:0000256" key="4">
    <source>
        <dbReference type="ARBA" id="ARBA00023014"/>
    </source>
</evidence>
<evidence type="ECO:0000256" key="3">
    <source>
        <dbReference type="ARBA" id="ARBA00023004"/>
    </source>
</evidence>
<evidence type="ECO:0000313" key="7">
    <source>
        <dbReference type="EMBL" id="CAD9120493.1"/>
    </source>
</evidence>
<dbReference type="GO" id="GO:0051537">
    <property type="term" value="F:2 iron, 2 sulfur cluster binding"/>
    <property type="evidence" value="ECO:0007669"/>
    <property type="project" value="UniProtKB-KW"/>
</dbReference>
<dbReference type="GO" id="GO:0046872">
    <property type="term" value="F:metal ion binding"/>
    <property type="evidence" value="ECO:0007669"/>
    <property type="project" value="UniProtKB-KW"/>
</dbReference>
<dbReference type="InterPro" id="IPR036249">
    <property type="entry name" value="Thioredoxin-like_sf"/>
</dbReference>
<dbReference type="AlphaFoldDB" id="A0A7S1M3L0"/>
<dbReference type="Pfam" id="PF00462">
    <property type="entry name" value="Glutaredoxin"/>
    <property type="match status" value="1"/>
</dbReference>
<reference evidence="7" key="1">
    <citation type="submission" date="2021-01" db="EMBL/GenBank/DDBJ databases">
        <authorList>
            <person name="Corre E."/>
            <person name="Pelletier E."/>
            <person name="Niang G."/>
            <person name="Scheremetjew M."/>
            <person name="Finn R."/>
            <person name="Kale V."/>
            <person name="Holt S."/>
            <person name="Cochrane G."/>
            <person name="Meng A."/>
            <person name="Brown T."/>
            <person name="Cohen L."/>
        </authorList>
    </citation>
    <scope>NUCLEOTIDE SEQUENCE</scope>
    <source>
        <strain evidence="7">CCAP 1951/1</strain>
    </source>
</reference>
<accession>A0A7S1M3L0</accession>
<keyword evidence="1" id="KW-0001">2Fe-2S</keyword>
<proteinExistence type="predicted"/>
<sequence length="140" mass="15717">MQRLTSSFATRTFARTAVAAPFATTAARFAPGDVPEPLRTEIADMIAQDRVVVFLTGTPQQPRCGFTVRMVDLLKQFQVEYSFVNILEDDDVCEGLKAYSDWPTYPQMYVDKELVGGYDLVKQMALDGSLVKLLKEKELL</sequence>
<dbReference type="InterPro" id="IPR033658">
    <property type="entry name" value="GRX_PICOT-like"/>
</dbReference>
<protein>
    <recommendedName>
        <fullName evidence="6">Glutaredoxin domain-containing protein</fullName>
    </recommendedName>
</protein>
<dbReference type="EMBL" id="HBGF01025846">
    <property type="protein sequence ID" value="CAD9120493.1"/>
    <property type="molecule type" value="Transcribed_RNA"/>
</dbReference>
<dbReference type="InterPro" id="IPR002109">
    <property type="entry name" value="Glutaredoxin"/>
</dbReference>
<keyword evidence="4" id="KW-0411">Iron-sulfur</keyword>
<dbReference type="PANTHER" id="PTHR10293:SF16">
    <property type="entry name" value="GLUTAREDOXIN-RELATED PROTEIN 5, MITOCHONDRIAL"/>
    <property type="match status" value="1"/>
</dbReference>
<dbReference type="InterPro" id="IPR004480">
    <property type="entry name" value="Monothiol_GRX-rel"/>
</dbReference>
<dbReference type="CDD" id="cd03028">
    <property type="entry name" value="GRX_PICOT_like"/>
    <property type="match status" value="1"/>
</dbReference>
<dbReference type="Gene3D" id="3.40.30.10">
    <property type="entry name" value="Glutaredoxin"/>
    <property type="match status" value="1"/>
</dbReference>
<keyword evidence="3" id="KW-0408">Iron</keyword>
<evidence type="ECO:0000259" key="6">
    <source>
        <dbReference type="Pfam" id="PF00462"/>
    </source>
</evidence>
<organism evidence="7">
    <name type="scientific">Neobodo designis</name>
    <name type="common">Flagellated protozoan</name>
    <name type="synonym">Bodo designis</name>
    <dbReference type="NCBI Taxonomy" id="312471"/>
    <lineage>
        <taxon>Eukaryota</taxon>
        <taxon>Discoba</taxon>
        <taxon>Euglenozoa</taxon>
        <taxon>Kinetoplastea</taxon>
        <taxon>Metakinetoplastina</taxon>
        <taxon>Neobodonida</taxon>
        <taxon>Neobodo</taxon>
    </lineage>
</organism>
<dbReference type="PANTHER" id="PTHR10293">
    <property type="entry name" value="GLUTAREDOXIN FAMILY MEMBER"/>
    <property type="match status" value="1"/>
</dbReference>
<evidence type="ECO:0000256" key="1">
    <source>
        <dbReference type="ARBA" id="ARBA00022714"/>
    </source>
</evidence>
<dbReference type="PROSITE" id="PS51354">
    <property type="entry name" value="GLUTAREDOXIN_2"/>
    <property type="match status" value="1"/>
</dbReference>
<evidence type="ECO:0000256" key="2">
    <source>
        <dbReference type="ARBA" id="ARBA00022723"/>
    </source>
</evidence>
<feature type="domain" description="Glutaredoxin" evidence="6">
    <location>
        <begin position="51"/>
        <end position="115"/>
    </location>
</feature>